<gene>
    <name evidence="2" type="ORF">FWILDA_LOCUS2589</name>
</gene>
<dbReference type="PANTHER" id="PTHR32085">
    <property type="entry name" value="PROTEIN CSF1"/>
    <property type="match status" value="1"/>
</dbReference>
<dbReference type="GO" id="GO:0006113">
    <property type="term" value="P:fermentation"/>
    <property type="evidence" value="ECO:0007669"/>
    <property type="project" value="InterPro"/>
</dbReference>
<dbReference type="InterPro" id="IPR029636">
    <property type="entry name" value="Csf1"/>
</dbReference>
<dbReference type="InterPro" id="IPR048636">
    <property type="entry name" value="Csf1_N"/>
</dbReference>
<evidence type="ECO:0000313" key="3">
    <source>
        <dbReference type="Proteomes" id="UP001153678"/>
    </source>
</evidence>
<dbReference type="GO" id="GO:0016020">
    <property type="term" value="C:membrane"/>
    <property type="evidence" value="ECO:0007669"/>
    <property type="project" value="InterPro"/>
</dbReference>
<feature type="domain" description="Csf1 N-terminal" evidence="1">
    <location>
        <begin position="3"/>
        <end position="215"/>
    </location>
</feature>
<organism evidence="2 3">
    <name type="scientific">Funneliformis geosporum</name>
    <dbReference type="NCBI Taxonomy" id="1117311"/>
    <lineage>
        <taxon>Eukaryota</taxon>
        <taxon>Fungi</taxon>
        <taxon>Fungi incertae sedis</taxon>
        <taxon>Mucoromycota</taxon>
        <taxon>Glomeromycotina</taxon>
        <taxon>Glomeromycetes</taxon>
        <taxon>Glomerales</taxon>
        <taxon>Glomeraceae</taxon>
        <taxon>Funneliformis</taxon>
    </lineage>
</organism>
<sequence>MVQITRLLESLQFAPLAGRVLFKNVKYRSINQSFSILKGHVTVRYWLWNVRKECQSQDNNGSIATDNVLPCRIVCCLHGVEWFVYNRTPAYDAVESIINKALNREEHSDRTSTSNTILNEAEDITVNLNDSDTGEMDFSEESFFQKLLPIEIDLERGSIIFGNANTPSLLVAEFSQASGIYAAVKSRSRFDYYKSFIDLKFRGPKIHLRTNIDFKELTLSTGARTGAENISPRIVRYKLLKSFHLILKANEE</sequence>
<dbReference type="AlphaFoldDB" id="A0A9W4SEY4"/>
<dbReference type="OrthoDB" id="2432931at2759"/>
<dbReference type="EMBL" id="CAMKVN010000308">
    <property type="protein sequence ID" value="CAI2166468.1"/>
    <property type="molecule type" value="Genomic_DNA"/>
</dbReference>
<evidence type="ECO:0000313" key="2">
    <source>
        <dbReference type="EMBL" id="CAI2166468.1"/>
    </source>
</evidence>
<dbReference type="Proteomes" id="UP001153678">
    <property type="component" value="Unassembled WGS sequence"/>
</dbReference>
<protein>
    <submittedName>
        <fullName evidence="2">8488_t:CDS:1</fullName>
    </submittedName>
</protein>
<dbReference type="PANTHER" id="PTHR32085:SF3">
    <property type="entry name" value="PROTEIN CSF1"/>
    <property type="match status" value="1"/>
</dbReference>
<proteinExistence type="predicted"/>
<evidence type="ECO:0000259" key="1">
    <source>
        <dbReference type="Pfam" id="PF21678"/>
    </source>
</evidence>
<keyword evidence="3" id="KW-1185">Reference proteome</keyword>
<reference evidence="2" key="1">
    <citation type="submission" date="2022-08" db="EMBL/GenBank/DDBJ databases">
        <authorList>
            <person name="Kallberg Y."/>
            <person name="Tangrot J."/>
            <person name="Rosling A."/>
        </authorList>
    </citation>
    <scope>NUCLEOTIDE SEQUENCE</scope>
    <source>
        <strain evidence="2">Wild A</strain>
    </source>
</reference>
<accession>A0A9W4SEY4</accession>
<comment type="caution">
    <text evidence="2">The sequence shown here is derived from an EMBL/GenBank/DDBJ whole genome shotgun (WGS) entry which is preliminary data.</text>
</comment>
<name>A0A9W4SEY4_9GLOM</name>
<dbReference type="Pfam" id="PF21678">
    <property type="entry name" value="Csf1_N"/>
    <property type="match status" value="1"/>
</dbReference>